<comment type="caution">
    <text evidence="2">The sequence shown here is derived from an EMBL/GenBank/DDBJ whole genome shotgun (WGS) entry which is preliminary data.</text>
</comment>
<reference evidence="2 3" key="1">
    <citation type="submission" date="2020-08" db="EMBL/GenBank/DDBJ databases">
        <title>Genome public.</title>
        <authorList>
            <person name="Liu C."/>
            <person name="Sun Q."/>
        </authorList>
    </citation>
    <scope>NUCLEOTIDE SEQUENCE [LARGE SCALE GENOMIC DNA]</scope>
    <source>
        <strain evidence="2 3">BX17</strain>
    </source>
</reference>
<evidence type="ECO:0000313" key="2">
    <source>
        <dbReference type="EMBL" id="MBC5652282.1"/>
    </source>
</evidence>
<proteinExistence type="predicted"/>
<dbReference type="EMBL" id="JACOOT010000033">
    <property type="protein sequence ID" value="MBC5652282.1"/>
    <property type="molecule type" value="Genomic_DNA"/>
</dbReference>
<organism evidence="2 3">
    <name type="scientific">Blautia segnis</name>
    <dbReference type="NCBI Taxonomy" id="2763030"/>
    <lineage>
        <taxon>Bacteria</taxon>
        <taxon>Bacillati</taxon>
        <taxon>Bacillota</taxon>
        <taxon>Clostridia</taxon>
        <taxon>Lachnospirales</taxon>
        <taxon>Lachnospiraceae</taxon>
        <taxon>Blautia</taxon>
    </lineage>
</organism>
<dbReference type="RefSeq" id="WP_186901725.1">
    <property type="nucleotide sequence ID" value="NZ_JACOOT010000033.1"/>
</dbReference>
<protein>
    <submittedName>
        <fullName evidence="2">Uncharacterized protein</fullName>
    </submittedName>
</protein>
<keyword evidence="1" id="KW-0472">Membrane</keyword>
<accession>A0A8I0DT10</accession>
<keyword evidence="3" id="KW-1185">Reference proteome</keyword>
<name>A0A8I0DT10_9FIRM</name>
<sequence>MSNELFNIFSAIGIGLTFLASIAAVIVSIISLRYSNKVAKRSGYLGTITASRDKWSNSLRESSSLYFTQIARICSGQEDNLEEIYNELTRYHFAIVLLLFEQDEEIHNNMSVVRSKVFEIVDQSNIINQQYKKLKESPNATETYIESQEVVVKARQKMYDLRCSILNDYQGRIFNGIRNLLEREWRKQQYEATDMWKEK</sequence>
<keyword evidence="1" id="KW-0812">Transmembrane</keyword>
<feature type="transmembrane region" description="Helical" evidence="1">
    <location>
        <begin position="6"/>
        <end position="32"/>
    </location>
</feature>
<evidence type="ECO:0000313" key="3">
    <source>
        <dbReference type="Proteomes" id="UP000652847"/>
    </source>
</evidence>
<dbReference type="Proteomes" id="UP000652847">
    <property type="component" value="Unassembled WGS sequence"/>
</dbReference>
<keyword evidence="1" id="KW-1133">Transmembrane helix</keyword>
<gene>
    <name evidence="2" type="ORF">H8S54_14525</name>
</gene>
<dbReference type="AlphaFoldDB" id="A0A8I0DT10"/>
<evidence type="ECO:0000256" key="1">
    <source>
        <dbReference type="SAM" id="Phobius"/>
    </source>
</evidence>